<evidence type="ECO:0000256" key="3">
    <source>
        <dbReference type="ARBA" id="ARBA00022723"/>
    </source>
</evidence>
<organism evidence="12 13">
    <name type="scientific">Mesorhabditis belari</name>
    <dbReference type="NCBI Taxonomy" id="2138241"/>
    <lineage>
        <taxon>Eukaryota</taxon>
        <taxon>Metazoa</taxon>
        <taxon>Ecdysozoa</taxon>
        <taxon>Nematoda</taxon>
        <taxon>Chromadorea</taxon>
        <taxon>Rhabditida</taxon>
        <taxon>Rhabditina</taxon>
        <taxon>Rhabditomorpha</taxon>
        <taxon>Rhabditoidea</taxon>
        <taxon>Rhabditidae</taxon>
        <taxon>Mesorhabditinae</taxon>
        <taxon>Mesorhabditis</taxon>
    </lineage>
</organism>
<dbReference type="PANTHER" id="PTHR10218:SF225">
    <property type="entry name" value="GUANINE NUCLEOTIDE-BINDING PROTEIN ALPHA-10 SUBUNIT"/>
    <property type="match status" value="1"/>
</dbReference>
<dbReference type="Gene3D" id="1.10.400.10">
    <property type="entry name" value="GI Alpha 1, domain 2-like"/>
    <property type="match status" value="1"/>
</dbReference>
<dbReference type="SUPFAM" id="SSF52540">
    <property type="entry name" value="P-loop containing nucleoside triphosphate hydrolases"/>
    <property type="match status" value="1"/>
</dbReference>
<keyword evidence="5 11" id="KW-0460">Magnesium</keyword>
<evidence type="ECO:0000256" key="6">
    <source>
        <dbReference type="ARBA" id="ARBA00023134"/>
    </source>
</evidence>
<dbReference type="WBParaSite" id="MBELARI_LOCUS9450">
    <property type="protein sequence ID" value="MBELARI_LOCUS9450"/>
    <property type="gene ID" value="MBELARI_LOCUS9450"/>
</dbReference>
<evidence type="ECO:0000313" key="13">
    <source>
        <dbReference type="WBParaSite" id="MBELARI_LOCUS9450"/>
    </source>
</evidence>
<evidence type="ECO:0000256" key="1">
    <source>
        <dbReference type="ARBA" id="ARBA00011356"/>
    </source>
</evidence>
<feature type="binding site" evidence="10">
    <location>
        <begin position="50"/>
        <end position="55"/>
    </location>
    <ligand>
        <name>GTP</name>
        <dbReference type="ChEBI" id="CHEBI:37565"/>
    </ligand>
</feature>
<dbReference type="Proteomes" id="UP000887575">
    <property type="component" value="Unassembled WGS sequence"/>
</dbReference>
<name>A0AAF3FQF2_9BILA</name>
<dbReference type="SMART" id="SM00275">
    <property type="entry name" value="G_alpha"/>
    <property type="match status" value="1"/>
</dbReference>
<feature type="binding site" evidence="10">
    <location>
        <begin position="182"/>
        <end position="188"/>
    </location>
    <ligand>
        <name>GTP</name>
        <dbReference type="ChEBI" id="CHEBI:37565"/>
    </ligand>
</feature>
<sequence length="250" mass="28884">MGVCASTLSDEEKSVIKHQEFMNRQIEENIKKEAEIETTIIKLLLLGPGESGKSTVLKQMRIIHNNGFTEAERAARREAVWNNTIQSMHMLIAGLERVAYQIFEKNQIHVELIKKTVADKLDWEPIGEEMAHAIKCLWDDKGIKAAYERRSEFQLNDSAVYFFESIDRTSEEHYIPTVQDILMTRVATSGVQEIRYTYKNIEFRLFDVGGQKSERRKWIHCFDNVDALLFVVAISEYDQTMREDGTTVGD</sequence>
<evidence type="ECO:0000313" key="12">
    <source>
        <dbReference type="Proteomes" id="UP000887575"/>
    </source>
</evidence>
<keyword evidence="4 10" id="KW-0547">Nucleotide-binding</keyword>
<dbReference type="GO" id="GO:0031683">
    <property type="term" value="F:G-protein beta/gamma-subunit complex binding"/>
    <property type="evidence" value="ECO:0007669"/>
    <property type="project" value="InterPro"/>
</dbReference>
<keyword evidence="6 10" id="KW-0342">GTP-binding</keyword>
<dbReference type="FunFam" id="3.40.50.300:FF:000692">
    <property type="entry name" value="Guanine nucleotide-binding protein subunit alpha"/>
    <property type="match status" value="1"/>
</dbReference>
<dbReference type="FunFam" id="1.10.400.10:FF:000007">
    <property type="entry name" value="Guanine nucleotide-binding protein subunit alpha"/>
    <property type="match status" value="1"/>
</dbReference>
<evidence type="ECO:0000256" key="7">
    <source>
        <dbReference type="ARBA" id="ARBA00023139"/>
    </source>
</evidence>
<reference evidence="13" key="1">
    <citation type="submission" date="2024-02" db="UniProtKB">
        <authorList>
            <consortium name="WormBaseParasite"/>
        </authorList>
    </citation>
    <scope>IDENTIFICATION</scope>
</reference>
<evidence type="ECO:0000256" key="10">
    <source>
        <dbReference type="PIRSR" id="PIRSR601019-1"/>
    </source>
</evidence>
<keyword evidence="8" id="KW-0807">Transducer</keyword>
<dbReference type="InterPro" id="IPR011025">
    <property type="entry name" value="GproteinA_insert"/>
</dbReference>
<feature type="binding site" evidence="11">
    <location>
        <position position="188"/>
    </location>
    <ligand>
        <name>Mg(2+)</name>
        <dbReference type="ChEBI" id="CHEBI:18420"/>
    </ligand>
</feature>
<dbReference type="Pfam" id="PF00503">
    <property type="entry name" value="G-alpha"/>
    <property type="match status" value="1"/>
</dbReference>
<dbReference type="InterPro" id="IPR027417">
    <property type="entry name" value="P-loop_NTPase"/>
</dbReference>
<protein>
    <submittedName>
        <fullName evidence="13">Uncharacterized protein</fullName>
    </submittedName>
</protein>
<evidence type="ECO:0000256" key="11">
    <source>
        <dbReference type="PIRSR" id="PIRSR601019-2"/>
    </source>
</evidence>
<keyword evidence="9" id="KW-0449">Lipoprotein</keyword>
<dbReference type="GO" id="GO:0005834">
    <property type="term" value="C:heterotrimeric G-protein complex"/>
    <property type="evidence" value="ECO:0007669"/>
    <property type="project" value="TreeGrafter"/>
</dbReference>
<dbReference type="AlphaFoldDB" id="A0AAF3FQF2"/>
<dbReference type="GO" id="GO:0046872">
    <property type="term" value="F:metal ion binding"/>
    <property type="evidence" value="ECO:0007669"/>
    <property type="project" value="UniProtKB-KW"/>
</dbReference>
<comment type="subunit">
    <text evidence="1">G proteins are composed of 3 units; alpha, beta and gamma. The alpha chain contains the guanine nucleotide binding site.</text>
</comment>
<evidence type="ECO:0000256" key="9">
    <source>
        <dbReference type="ARBA" id="ARBA00023288"/>
    </source>
</evidence>
<dbReference type="CDD" id="cd00066">
    <property type="entry name" value="G-alpha"/>
    <property type="match status" value="1"/>
</dbReference>
<feature type="binding site" evidence="10">
    <location>
        <begin position="207"/>
        <end position="211"/>
    </location>
    <ligand>
        <name>GTP</name>
        <dbReference type="ChEBI" id="CHEBI:37565"/>
    </ligand>
</feature>
<feature type="binding site" evidence="11">
    <location>
        <position position="54"/>
    </location>
    <ligand>
        <name>Mg(2+)</name>
        <dbReference type="ChEBI" id="CHEBI:18420"/>
    </ligand>
</feature>
<proteinExistence type="predicted"/>
<dbReference type="InterPro" id="IPR001019">
    <property type="entry name" value="Gprotein_alpha_su"/>
</dbReference>
<dbReference type="SUPFAM" id="SSF47895">
    <property type="entry name" value="Transducin (alpha subunit), insertion domain"/>
    <property type="match status" value="1"/>
</dbReference>
<keyword evidence="2" id="KW-0519">Myristate</keyword>
<dbReference type="GO" id="GO:0005737">
    <property type="term" value="C:cytoplasm"/>
    <property type="evidence" value="ECO:0007669"/>
    <property type="project" value="TreeGrafter"/>
</dbReference>
<dbReference type="PANTHER" id="PTHR10218">
    <property type="entry name" value="GTP-BINDING PROTEIN ALPHA SUBUNIT"/>
    <property type="match status" value="1"/>
</dbReference>
<dbReference type="Gene3D" id="3.40.50.300">
    <property type="entry name" value="P-loop containing nucleotide triphosphate hydrolases"/>
    <property type="match status" value="1"/>
</dbReference>
<dbReference type="GO" id="GO:0007188">
    <property type="term" value="P:adenylate cyclase-modulating G protein-coupled receptor signaling pathway"/>
    <property type="evidence" value="ECO:0007669"/>
    <property type="project" value="TreeGrafter"/>
</dbReference>
<evidence type="ECO:0000256" key="4">
    <source>
        <dbReference type="ARBA" id="ARBA00022741"/>
    </source>
</evidence>
<dbReference type="PROSITE" id="PS51882">
    <property type="entry name" value="G_ALPHA"/>
    <property type="match status" value="1"/>
</dbReference>
<dbReference type="GO" id="GO:0003924">
    <property type="term" value="F:GTPase activity"/>
    <property type="evidence" value="ECO:0007669"/>
    <property type="project" value="InterPro"/>
</dbReference>
<dbReference type="GO" id="GO:0001664">
    <property type="term" value="F:G protein-coupled receptor binding"/>
    <property type="evidence" value="ECO:0007669"/>
    <property type="project" value="TreeGrafter"/>
</dbReference>
<evidence type="ECO:0000256" key="8">
    <source>
        <dbReference type="ARBA" id="ARBA00023224"/>
    </source>
</evidence>
<dbReference type="PRINTS" id="PR00318">
    <property type="entry name" value="GPROTEINA"/>
</dbReference>
<evidence type="ECO:0000256" key="5">
    <source>
        <dbReference type="ARBA" id="ARBA00022842"/>
    </source>
</evidence>
<keyword evidence="12" id="KW-1185">Reference proteome</keyword>
<dbReference type="GO" id="GO:0032502">
    <property type="term" value="P:developmental process"/>
    <property type="evidence" value="ECO:0007669"/>
    <property type="project" value="UniProtKB-ARBA"/>
</dbReference>
<accession>A0AAF3FQF2</accession>
<dbReference type="FunFam" id="3.40.50.300:FF:000720">
    <property type="entry name" value="Guanine nucleotide-binding protein G(k) subunit alpha"/>
    <property type="match status" value="1"/>
</dbReference>
<feature type="binding site" evidence="10">
    <location>
        <begin position="157"/>
        <end position="158"/>
    </location>
    <ligand>
        <name>GTP</name>
        <dbReference type="ChEBI" id="CHEBI:37565"/>
    </ligand>
</feature>
<dbReference type="GO" id="GO:0005525">
    <property type="term" value="F:GTP binding"/>
    <property type="evidence" value="ECO:0007669"/>
    <property type="project" value="UniProtKB-KW"/>
</dbReference>
<keyword evidence="3 11" id="KW-0479">Metal-binding</keyword>
<keyword evidence="7" id="KW-0564">Palmitate</keyword>
<evidence type="ECO:0000256" key="2">
    <source>
        <dbReference type="ARBA" id="ARBA00022707"/>
    </source>
</evidence>